<feature type="transmembrane region" description="Helical" evidence="1">
    <location>
        <begin position="113"/>
        <end position="140"/>
    </location>
</feature>
<reference evidence="2 3" key="1">
    <citation type="submission" date="2023-07" db="EMBL/GenBank/DDBJ databases">
        <title>Genomic Encyclopedia of Type Strains, Phase IV (KMG-IV): sequencing the most valuable type-strain genomes for metagenomic binning, comparative biology and taxonomic classification.</title>
        <authorList>
            <person name="Goeker M."/>
        </authorList>
    </citation>
    <scope>NUCLEOTIDE SEQUENCE [LARGE SCALE GENOMIC DNA]</scope>
    <source>
        <strain evidence="2 3">B1-1</strain>
    </source>
</reference>
<evidence type="ECO:0008006" key="4">
    <source>
        <dbReference type="Google" id="ProtNLM"/>
    </source>
</evidence>
<gene>
    <name evidence="2" type="ORF">QO015_001327</name>
</gene>
<feature type="transmembrane region" description="Helical" evidence="1">
    <location>
        <begin position="73"/>
        <end position="93"/>
    </location>
</feature>
<keyword evidence="1" id="KW-1133">Transmembrane helix</keyword>
<proteinExistence type="predicted"/>
<dbReference type="Proteomes" id="UP001223743">
    <property type="component" value="Unassembled WGS sequence"/>
</dbReference>
<dbReference type="EMBL" id="JAUSWJ010000001">
    <property type="protein sequence ID" value="MDQ0515714.1"/>
    <property type="molecule type" value="Genomic_DNA"/>
</dbReference>
<feature type="transmembrane region" description="Helical" evidence="1">
    <location>
        <begin position="6"/>
        <end position="28"/>
    </location>
</feature>
<name>A0ABU0M434_9HYPH</name>
<feature type="transmembrane region" description="Helical" evidence="1">
    <location>
        <begin position="146"/>
        <end position="169"/>
    </location>
</feature>
<feature type="transmembrane region" description="Helical" evidence="1">
    <location>
        <begin position="49"/>
        <end position="67"/>
    </location>
</feature>
<evidence type="ECO:0000313" key="3">
    <source>
        <dbReference type="Proteomes" id="UP001223743"/>
    </source>
</evidence>
<comment type="caution">
    <text evidence="2">The sequence shown here is derived from an EMBL/GenBank/DDBJ whole genome shotgun (WGS) entry which is preliminary data.</text>
</comment>
<keyword evidence="1" id="KW-0472">Membrane</keyword>
<keyword evidence="1" id="KW-0812">Transmembrane</keyword>
<dbReference type="RefSeq" id="WP_266280629.1">
    <property type="nucleotide sequence ID" value="NZ_JAPKNF010000001.1"/>
</dbReference>
<feature type="transmembrane region" description="Helical" evidence="1">
    <location>
        <begin position="226"/>
        <end position="252"/>
    </location>
</feature>
<protein>
    <recommendedName>
        <fullName evidence="4">DUF4013 domain-containing protein</fullName>
    </recommendedName>
</protein>
<sequence>MIDALAIWWLLATSMAVLAALLIPLPFLDRRRLDGGNVWAKPIKFSISLAIHFLTLALVTAALAPAVSGSLPLTIVASAAAAATLYEMAYIVFRAARGERSHFNVATRLAAALYAGMAFGAVVITLAAGAVGLAVVVGGAPALGPATWMGTVIGLVGGTVLTFLTAFPIGAALSRHVGKPPADEMRMPLTGWSLSVADRRIPHFLGTHAMQALPLAGLVLDLLLPAAAAGAAILVASALYVLVVLASARLVARGVALPDWGRALLGHPPRRASVAEGQTIP</sequence>
<organism evidence="2 3">
    <name type="scientific">Kaistia geumhonensis</name>
    <dbReference type="NCBI Taxonomy" id="410839"/>
    <lineage>
        <taxon>Bacteria</taxon>
        <taxon>Pseudomonadati</taxon>
        <taxon>Pseudomonadota</taxon>
        <taxon>Alphaproteobacteria</taxon>
        <taxon>Hyphomicrobiales</taxon>
        <taxon>Kaistiaceae</taxon>
        <taxon>Kaistia</taxon>
    </lineage>
</organism>
<evidence type="ECO:0000313" key="2">
    <source>
        <dbReference type="EMBL" id="MDQ0515714.1"/>
    </source>
</evidence>
<accession>A0ABU0M434</accession>
<keyword evidence="3" id="KW-1185">Reference proteome</keyword>
<evidence type="ECO:0000256" key="1">
    <source>
        <dbReference type="SAM" id="Phobius"/>
    </source>
</evidence>